<organism evidence="1 2">
    <name type="scientific">Mucilaginibacter pineti</name>
    <dbReference type="NCBI Taxonomy" id="1391627"/>
    <lineage>
        <taxon>Bacteria</taxon>
        <taxon>Pseudomonadati</taxon>
        <taxon>Bacteroidota</taxon>
        <taxon>Sphingobacteriia</taxon>
        <taxon>Sphingobacteriales</taxon>
        <taxon>Sphingobacteriaceae</taxon>
        <taxon>Mucilaginibacter</taxon>
    </lineage>
</organism>
<dbReference type="AlphaFoldDB" id="A0A1G7K0B1"/>
<keyword evidence="2" id="KW-1185">Reference proteome</keyword>
<name>A0A1G7K0B1_9SPHI</name>
<proteinExistence type="predicted"/>
<gene>
    <name evidence="1" type="ORF">SAMN05216464_115166</name>
</gene>
<dbReference type="Pfam" id="PF14454">
    <property type="entry name" value="Prok_Ub"/>
    <property type="match status" value="1"/>
</dbReference>
<dbReference type="STRING" id="1391627.SAMN05216464_115166"/>
<dbReference type="InterPro" id="IPR022289">
    <property type="entry name" value="PRTRC_protein-C"/>
</dbReference>
<accession>A0A1G7K0B1</accession>
<dbReference type="Proteomes" id="UP000199072">
    <property type="component" value="Unassembled WGS sequence"/>
</dbReference>
<evidence type="ECO:0000313" key="1">
    <source>
        <dbReference type="EMBL" id="SDF30239.1"/>
    </source>
</evidence>
<dbReference type="EMBL" id="FNAI01000015">
    <property type="protein sequence ID" value="SDF30239.1"/>
    <property type="molecule type" value="Genomic_DNA"/>
</dbReference>
<dbReference type="OrthoDB" id="6912309at2"/>
<reference evidence="1 2" key="1">
    <citation type="submission" date="2016-10" db="EMBL/GenBank/DDBJ databases">
        <authorList>
            <person name="de Groot N.N."/>
        </authorList>
    </citation>
    <scope>NUCLEOTIDE SEQUENCE [LARGE SCALE GENOMIC DNA]</scope>
    <source>
        <strain evidence="1 2">47C3B</strain>
    </source>
</reference>
<dbReference type="InterPro" id="IPR032866">
    <property type="entry name" value="Prok_Ub"/>
</dbReference>
<dbReference type="NCBIfam" id="TIGR03738">
    <property type="entry name" value="PRTRC_C"/>
    <property type="match status" value="1"/>
</dbReference>
<dbReference type="RefSeq" id="WP_091154461.1">
    <property type="nucleotide sequence ID" value="NZ_FNAI01000015.1"/>
</dbReference>
<evidence type="ECO:0000313" key="2">
    <source>
        <dbReference type="Proteomes" id="UP000199072"/>
    </source>
</evidence>
<sequence>MLATTTLERVFLHKENGIEIILTDPGTGFAPEAVMTFYSATYPILTNAKIVGPEFKNDQIQYRFESTMGTKG</sequence>
<protein>
    <submittedName>
        <fullName evidence="1">PRTRC system protein C</fullName>
    </submittedName>
</protein>